<accession>A0A8S0QJW0</accession>
<evidence type="ECO:0000256" key="1">
    <source>
        <dbReference type="SAM" id="MobiDB-lite"/>
    </source>
</evidence>
<dbReference type="Proteomes" id="UP000594638">
    <property type="component" value="Unassembled WGS sequence"/>
</dbReference>
<feature type="compositionally biased region" description="Polar residues" evidence="1">
    <location>
        <begin position="10"/>
        <end position="60"/>
    </location>
</feature>
<sequence>MPPTKVVPISSPSSPNLTSKLSSNPNPTPILQTLSIYSRSPPNPNPTVLQQNHRSTNPNPTMIYKTNDKAKTYWVATCEEERWSDEERFEERDGPWRRKRWEATVAHEGGPYCAAGFGDGRCCGGYDDDPCVEGR</sequence>
<evidence type="ECO:0000313" key="3">
    <source>
        <dbReference type="Proteomes" id="UP000594638"/>
    </source>
</evidence>
<name>A0A8S0QJW0_OLEEU</name>
<evidence type="ECO:0000313" key="2">
    <source>
        <dbReference type="EMBL" id="CAA2966449.1"/>
    </source>
</evidence>
<keyword evidence="3" id="KW-1185">Reference proteome</keyword>
<comment type="caution">
    <text evidence="2">The sequence shown here is derived from an EMBL/GenBank/DDBJ whole genome shotgun (WGS) entry which is preliminary data.</text>
</comment>
<dbReference type="EMBL" id="CACTIH010001861">
    <property type="protein sequence ID" value="CAA2966449.1"/>
    <property type="molecule type" value="Genomic_DNA"/>
</dbReference>
<proteinExistence type="predicted"/>
<dbReference type="Gramene" id="OE9A121502T1">
    <property type="protein sequence ID" value="OE9A121502C1"/>
    <property type="gene ID" value="OE9A121502"/>
</dbReference>
<gene>
    <name evidence="2" type="ORF">OLEA9_A121502</name>
</gene>
<feature type="region of interest" description="Disordered" evidence="1">
    <location>
        <begin position="1"/>
        <end position="64"/>
    </location>
</feature>
<organism evidence="2 3">
    <name type="scientific">Olea europaea subsp. europaea</name>
    <dbReference type="NCBI Taxonomy" id="158383"/>
    <lineage>
        <taxon>Eukaryota</taxon>
        <taxon>Viridiplantae</taxon>
        <taxon>Streptophyta</taxon>
        <taxon>Embryophyta</taxon>
        <taxon>Tracheophyta</taxon>
        <taxon>Spermatophyta</taxon>
        <taxon>Magnoliopsida</taxon>
        <taxon>eudicotyledons</taxon>
        <taxon>Gunneridae</taxon>
        <taxon>Pentapetalae</taxon>
        <taxon>asterids</taxon>
        <taxon>lamiids</taxon>
        <taxon>Lamiales</taxon>
        <taxon>Oleaceae</taxon>
        <taxon>Oleeae</taxon>
        <taxon>Olea</taxon>
    </lineage>
</organism>
<reference evidence="2 3" key="1">
    <citation type="submission" date="2019-12" db="EMBL/GenBank/DDBJ databases">
        <authorList>
            <person name="Alioto T."/>
            <person name="Alioto T."/>
            <person name="Gomez Garrido J."/>
        </authorList>
    </citation>
    <scope>NUCLEOTIDE SEQUENCE [LARGE SCALE GENOMIC DNA]</scope>
</reference>
<dbReference type="AlphaFoldDB" id="A0A8S0QJW0"/>
<protein>
    <submittedName>
        <fullName evidence="2">Uncharacterized protein</fullName>
    </submittedName>
</protein>